<accession>A0A5C6QNU4</accession>
<keyword evidence="3 9" id="KW-1003">Cell membrane</keyword>
<organism evidence="10 11">
    <name type="scientific">Colwellia demingiae</name>
    <dbReference type="NCBI Taxonomy" id="89401"/>
    <lineage>
        <taxon>Bacteria</taxon>
        <taxon>Pseudomonadati</taxon>
        <taxon>Pseudomonadota</taxon>
        <taxon>Gammaproteobacteria</taxon>
        <taxon>Alteromonadales</taxon>
        <taxon>Colwelliaceae</taxon>
        <taxon>Colwellia</taxon>
    </lineage>
</organism>
<evidence type="ECO:0000256" key="4">
    <source>
        <dbReference type="ARBA" id="ARBA00022692"/>
    </source>
</evidence>
<keyword evidence="11" id="KW-1185">Reference proteome</keyword>
<keyword evidence="5 9" id="KW-0653">Protein transport</keyword>
<keyword evidence="8 9" id="KW-0472">Membrane</keyword>
<evidence type="ECO:0000256" key="7">
    <source>
        <dbReference type="ARBA" id="ARBA00023010"/>
    </source>
</evidence>
<dbReference type="PRINTS" id="PR01650">
    <property type="entry name" value="SECETRNLCASE"/>
</dbReference>
<evidence type="ECO:0000313" key="11">
    <source>
        <dbReference type="Proteomes" id="UP000321822"/>
    </source>
</evidence>
<dbReference type="HAMAP" id="MF_00422">
    <property type="entry name" value="SecE"/>
    <property type="match status" value="1"/>
</dbReference>
<dbReference type="OrthoDB" id="9806365at2"/>
<evidence type="ECO:0000256" key="5">
    <source>
        <dbReference type="ARBA" id="ARBA00022927"/>
    </source>
</evidence>
<dbReference type="GO" id="GO:0005886">
    <property type="term" value="C:plasma membrane"/>
    <property type="evidence" value="ECO:0007669"/>
    <property type="project" value="UniProtKB-UniRule"/>
</dbReference>
<keyword evidence="6 9" id="KW-1133">Transmembrane helix</keyword>
<feature type="transmembrane region" description="Helical" evidence="9">
    <location>
        <begin position="41"/>
        <end position="59"/>
    </location>
</feature>
<protein>
    <recommendedName>
        <fullName evidence="9">Protein translocase subunit SecE</fullName>
    </recommendedName>
</protein>
<evidence type="ECO:0000256" key="6">
    <source>
        <dbReference type="ARBA" id="ARBA00022989"/>
    </source>
</evidence>
<gene>
    <name evidence="9 10" type="primary">secE</name>
    <name evidence="10" type="ORF">ESZ36_04180</name>
</gene>
<keyword evidence="2 9" id="KW-0813">Transport</keyword>
<dbReference type="Gene3D" id="1.20.5.1030">
    <property type="entry name" value="Preprotein translocase secy subunit"/>
    <property type="match status" value="1"/>
</dbReference>
<dbReference type="PANTHER" id="PTHR33910:SF1">
    <property type="entry name" value="PROTEIN TRANSLOCASE SUBUNIT SECE"/>
    <property type="match status" value="1"/>
</dbReference>
<proteinExistence type="inferred from homology"/>
<keyword evidence="4 9" id="KW-0812">Transmembrane</keyword>
<dbReference type="Pfam" id="PF00584">
    <property type="entry name" value="SecE"/>
    <property type="match status" value="1"/>
</dbReference>
<evidence type="ECO:0000256" key="8">
    <source>
        <dbReference type="ARBA" id="ARBA00023136"/>
    </source>
</evidence>
<comment type="function">
    <text evidence="9">Essential subunit of the Sec protein translocation channel SecYEG. Clamps together the 2 halves of SecY. May contact the channel plug during translocation.</text>
</comment>
<comment type="subunit">
    <text evidence="9">Component of the Sec protein translocase complex. Heterotrimer consisting of SecY, SecE and SecG subunits. The heterotrimers can form oligomers, although 1 heterotrimer is thought to be able to translocate proteins. Interacts with the ribosome. Interacts with SecDF, and other proteins may be involved. Interacts with SecA.</text>
</comment>
<evidence type="ECO:0000256" key="1">
    <source>
        <dbReference type="ARBA" id="ARBA00004370"/>
    </source>
</evidence>
<dbReference type="InterPro" id="IPR001901">
    <property type="entry name" value="Translocase_SecE/Sec61-g"/>
</dbReference>
<comment type="caution">
    <text evidence="9">Lacks conserved residue(s) required for the propagation of feature annotation.</text>
</comment>
<dbReference type="GO" id="GO:0009306">
    <property type="term" value="P:protein secretion"/>
    <property type="evidence" value="ECO:0007669"/>
    <property type="project" value="UniProtKB-UniRule"/>
</dbReference>
<dbReference type="GO" id="GO:0043952">
    <property type="term" value="P:protein transport by the Sec complex"/>
    <property type="evidence" value="ECO:0007669"/>
    <property type="project" value="UniProtKB-UniRule"/>
</dbReference>
<dbReference type="InterPro" id="IPR005807">
    <property type="entry name" value="SecE_bac"/>
</dbReference>
<comment type="subcellular location">
    <subcellularLocation>
        <location evidence="1">Membrane</location>
    </subcellularLocation>
</comment>
<dbReference type="GO" id="GO:0006605">
    <property type="term" value="P:protein targeting"/>
    <property type="evidence" value="ECO:0007669"/>
    <property type="project" value="UniProtKB-UniRule"/>
</dbReference>
<comment type="similarity">
    <text evidence="9">Belongs to the SecE/SEC61-gamma family.</text>
</comment>
<comment type="caution">
    <text evidence="10">The sequence shown here is derived from an EMBL/GenBank/DDBJ whole genome shotgun (WGS) entry which is preliminary data.</text>
</comment>
<dbReference type="RefSeq" id="WP_146783970.1">
    <property type="nucleotide sequence ID" value="NZ_VOLT01000002.1"/>
</dbReference>
<dbReference type="PANTHER" id="PTHR33910">
    <property type="entry name" value="PROTEIN TRANSLOCASE SUBUNIT SECE"/>
    <property type="match status" value="1"/>
</dbReference>
<dbReference type="GO" id="GO:0065002">
    <property type="term" value="P:intracellular protein transmembrane transport"/>
    <property type="evidence" value="ECO:0007669"/>
    <property type="project" value="UniProtKB-UniRule"/>
</dbReference>
<dbReference type="EMBL" id="VOLT01000002">
    <property type="protein sequence ID" value="TWX70856.1"/>
    <property type="molecule type" value="Genomic_DNA"/>
</dbReference>
<evidence type="ECO:0000313" key="10">
    <source>
        <dbReference type="EMBL" id="TWX70856.1"/>
    </source>
</evidence>
<keyword evidence="7 9" id="KW-0811">Translocation</keyword>
<feature type="transmembrane region" description="Helical" evidence="9">
    <location>
        <begin position="16"/>
        <end position="35"/>
    </location>
</feature>
<sequence length="126" mass="13551">MNASTEEQPSSSFDTVKWGVIFLLLAGAVAGNYVYGEESVLIRAVAVVAMVGIAGLIALQTEKGRNAAIFAKEARTEVRKVVWPTRQEAVQTTGIVLVVTLLMSLLLWGLDSVLFWLVGLVTGMQV</sequence>
<evidence type="ECO:0000256" key="3">
    <source>
        <dbReference type="ARBA" id="ARBA00022475"/>
    </source>
</evidence>
<dbReference type="PROSITE" id="PS01067">
    <property type="entry name" value="SECE_SEC61G"/>
    <property type="match status" value="1"/>
</dbReference>
<reference evidence="10 11" key="1">
    <citation type="submission" date="2019-07" db="EMBL/GenBank/DDBJ databases">
        <title>Genomes of sea-ice associated Colwellia species.</title>
        <authorList>
            <person name="Bowman J.P."/>
        </authorList>
    </citation>
    <scope>NUCLEOTIDE SEQUENCE [LARGE SCALE GENOMIC DNA]</scope>
    <source>
        <strain evidence="10 11">ACAM 459</strain>
    </source>
</reference>
<dbReference type="Proteomes" id="UP000321822">
    <property type="component" value="Unassembled WGS sequence"/>
</dbReference>
<dbReference type="NCBIfam" id="NF004372">
    <property type="entry name" value="PRK05740.1-2"/>
    <property type="match status" value="1"/>
</dbReference>
<evidence type="ECO:0000256" key="2">
    <source>
        <dbReference type="ARBA" id="ARBA00022448"/>
    </source>
</evidence>
<dbReference type="NCBIfam" id="TIGR00964">
    <property type="entry name" value="secE_bact"/>
    <property type="match status" value="1"/>
</dbReference>
<dbReference type="InterPro" id="IPR038379">
    <property type="entry name" value="SecE_sf"/>
</dbReference>
<evidence type="ECO:0000256" key="9">
    <source>
        <dbReference type="HAMAP-Rule" id="MF_00422"/>
    </source>
</evidence>
<name>A0A5C6QNU4_9GAMM</name>
<dbReference type="GO" id="GO:0008320">
    <property type="term" value="F:protein transmembrane transporter activity"/>
    <property type="evidence" value="ECO:0007669"/>
    <property type="project" value="UniProtKB-UniRule"/>
</dbReference>
<dbReference type="AlphaFoldDB" id="A0A5C6QNU4"/>
<feature type="transmembrane region" description="Helical" evidence="9">
    <location>
        <begin position="95"/>
        <end position="118"/>
    </location>
</feature>